<accession>A0AAU3I9M3</accession>
<dbReference type="AlphaFoldDB" id="A0AAU3I9M3"/>
<organism evidence="1">
    <name type="scientific">Streptomyces sp. NBC_01393</name>
    <dbReference type="NCBI Taxonomy" id="2903851"/>
    <lineage>
        <taxon>Bacteria</taxon>
        <taxon>Bacillati</taxon>
        <taxon>Actinomycetota</taxon>
        <taxon>Actinomycetes</taxon>
        <taxon>Kitasatosporales</taxon>
        <taxon>Streptomycetaceae</taxon>
        <taxon>Streptomyces</taxon>
    </lineage>
</organism>
<protein>
    <submittedName>
        <fullName evidence="1">Uncharacterized protein</fullName>
    </submittedName>
</protein>
<gene>
    <name evidence="1" type="ORF">OG699_38120</name>
</gene>
<dbReference type="EMBL" id="CP109546">
    <property type="protein sequence ID" value="WTZ13277.1"/>
    <property type="molecule type" value="Genomic_DNA"/>
</dbReference>
<proteinExistence type="predicted"/>
<reference evidence="1" key="1">
    <citation type="submission" date="2022-10" db="EMBL/GenBank/DDBJ databases">
        <title>The complete genomes of actinobacterial strains from the NBC collection.</title>
        <authorList>
            <person name="Joergensen T.S."/>
            <person name="Alvarez Arevalo M."/>
            <person name="Sterndorff E.B."/>
            <person name="Faurdal D."/>
            <person name="Vuksanovic O."/>
            <person name="Mourched A.-S."/>
            <person name="Charusanti P."/>
            <person name="Shaw S."/>
            <person name="Blin K."/>
            <person name="Weber T."/>
        </authorList>
    </citation>
    <scope>NUCLEOTIDE SEQUENCE</scope>
    <source>
        <strain evidence="1">NBC_01393</strain>
    </source>
</reference>
<evidence type="ECO:0000313" key="1">
    <source>
        <dbReference type="EMBL" id="WTZ13277.1"/>
    </source>
</evidence>
<sequence length="106" mass="11381">MSETPNATVLENPLSIVTEIASEHDAEYHYLLDDEGEHYVSIKDVVGSLLEFADRLEGLGGVYEQIGDAFTQVAVQLAEPFMQVPTETAAVLSLLNTSALGGDVRG</sequence>
<name>A0AAU3I9M3_9ACTN</name>